<gene>
    <name evidence="3" type="ORF">L211DRAFT_882133</name>
</gene>
<dbReference type="STRING" id="1051890.A0A3N4M248"/>
<name>A0A3N4M248_9PEZI</name>
<evidence type="ECO:0000259" key="2">
    <source>
        <dbReference type="Pfam" id="PF05183"/>
    </source>
</evidence>
<accession>A0A3N4M248</accession>
<evidence type="ECO:0000313" key="4">
    <source>
        <dbReference type="Proteomes" id="UP000267821"/>
    </source>
</evidence>
<dbReference type="GO" id="GO:0003723">
    <property type="term" value="F:RNA binding"/>
    <property type="evidence" value="ECO:0007669"/>
    <property type="project" value="UniProtKB-KW"/>
</dbReference>
<dbReference type="GO" id="GO:0003968">
    <property type="term" value="F:RNA-directed RNA polymerase activity"/>
    <property type="evidence" value="ECO:0007669"/>
    <property type="project" value="UniProtKB-KW"/>
</dbReference>
<dbReference type="InterPro" id="IPR057596">
    <property type="entry name" value="RDRP_core"/>
</dbReference>
<keyword evidence="1" id="KW-0808">Transferase</keyword>
<keyword evidence="1" id="KW-0548">Nucleotidyltransferase</keyword>
<feature type="domain" description="RDRP core" evidence="2">
    <location>
        <begin position="263"/>
        <end position="355"/>
    </location>
</feature>
<dbReference type="EMBL" id="ML121528">
    <property type="protein sequence ID" value="RPB29233.1"/>
    <property type="molecule type" value="Genomic_DNA"/>
</dbReference>
<organism evidence="3 4">
    <name type="scientific">Terfezia boudieri ATCC MYA-4762</name>
    <dbReference type="NCBI Taxonomy" id="1051890"/>
    <lineage>
        <taxon>Eukaryota</taxon>
        <taxon>Fungi</taxon>
        <taxon>Dikarya</taxon>
        <taxon>Ascomycota</taxon>
        <taxon>Pezizomycotina</taxon>
        <taxon>Pezizomycetes</taxon>
        <taxon>Pezizales</taxon>
        <taxon>Pezizaceae</taxon>
        <taxon>Terfezia</taxon>
    </lineage>
</organism>
<dbReference type="Pfam" id="PF05183">
    <property type="entry name" value="RdRP"/>
    <property type="match status" value="1"/>
</dbReference>
<keyword evidence="1" id="KW-0694">RNA-binding</keyword>
<dbReference type="EC" id="2.7.7.48" evidence="1"/>
<dbReference type="Proteomes" id="UP000267821">
    <property type="component" value="Unassembled WGS sequence"/>
</dbReference>
<comment type="similarity">
    <text evidence="1">Belongs to the RdRP family.</text>
</comment>
<keyword evidence="1" id="KW-0696">RNA-directed RNA polymerase</keyword>
<dbReference type="OrthoDB" id="10055769at2759"/>
<sequence length="358" mass="40162">MPNKVLHTKRMWNIQPCPEPPIIQKVENSSAPQVRGYSFEADSTDSDDYDEFDIGAGGVTLDCFDEFREEEEVRTTEAAEATRAEIVGLESSVQEPEPEVASSAIFTAESEDDYDGDDDIDNLFQGLDMTPFESQASTLYKKPSKARPCKAKDLQCSWYRIMGEFFSHHNTTAHTSLPKQRISTGLFTVLQREGWSKTAYMTGSIEFNTSPNRTSFSIRLNALPYQSLNRFWRKYGSDRFLTVRLPSPPNANHLPREAPYERKAFCRTPQGFHETLVRFLMQEDQISPDPLNPRLPGDPYTPDPNVRNIAGDVEGEIMDDGCSFASPAVFRKIQEQLGLKEAPTAVQGRLGGAKGSNP</sequence>
<dbReference type="AlphaFoldDB" id="A0A3N4M248"/>
<evidence type="ECO:0000313" key="3">
    <source>
        <dbReference type="EMBL" id="RPB29233.1"/>
    </source>
</evidence>
<protein>
    <recommendedName>
        <fullName evidence="1">RNA-dependent RNA polymerase</fullName>
        <ecNumber evidence="1">2.7.7.48</ecNumber>
    </recommendedName>
</protein>
<dbReference type="InParanoid" id="A0A3N4M248"/>
<keyword evidence="4" id="KW-1185">Reference proteome</keyword>
<proteinExistence type="inferred from homology"/>
<comment type="catalytic activity">
    <reaction evidence="1">
        <text>RNA(n) + a ribonucleoside 5'-triphosphate = RNA(n+1) + diphosphate</text>
        <dbReference type="Rhea" id="RHEA:21248"/>
        <dbReference type="Rhea" id="RHEA-COMP:14527"/>
        <dbReference type="Rhea" id="RHEA-COMP:17342"/>
        <dbReference type="ChEBI" id="CHEBI:33019"/>
        <dbReference type="ChEBI" id="CHEBI:61557"/>
        <dbReference type="ChEBI" id="CHEBI:140395"/>
        <dbReference type="EC" id="2.7.7.48"/>
    </reaction>
</comment>
<reference evidence="3 4" key="1">
    <citation type="journal article" date="2018" name="Nat. Ecol. Evol.">
        <title>Pezizomycetes genomes reveal the molecular basis of ectomycorrhizal truffle lifestyle.</title>
        <authorList>
            <person name="Murat C."/>
            <person name="Payen T."/>
            <person name="Noel B."/>
            <person name="Kuo A."/>
            <person name="Morin E."/>
            <person name="Chen J."/>
            <person name="Kohler A."/>
            <person name="Krizsan K."/>
            <person name="Balestrini R."/>
            <person name="Da Silva C."/>
            <person name="Montanini B."/>
            <person name="Hainaut M."/>
            <person name="Levati E."/>
            <person name="Barry K.W."/>
            <person name="Belfiori B."/>
            <person name="Cichocki N."/>
            <person name="Clum A."/>
            <person name="Dockter R.B."/>
            <person name="Fauchery L."/>
            <person name="Guy J."/>
            <person name="Iotti M."/>
            <person name="Le Tacon F."/>
            <person name="Lindquist E.A."/>
            <person name="Lipzen A."/>
            <person name="Malagnac F."/>
            <person name="Mello A."/>
            <person name="Molinier V."/>
            <person name="Miyauchi S."/>
            <person name="Poulain J."/>
            <person name="Riccioni C."/>
            <person name="Rubini A."/>
            <person name="Sitrit Y."/>
            <person name="Splivallo R."/>
            <person name="Traeger S."/>
            <person name="Wang M."/>
            <person name="Zifcakova L."/>
            <person name="Wipf D."/>
            <person name="Zambonelli A."/>
            <person name="Paolocci F."/>
            <person name="Nowrousian M."/>
            <person name="Ottonello S."/>
            <person name="Baldrian P."/>
            <person name="Spatafora J.W."/>
            <person name="Henrissat B."/>
            <person name="Nagy L.G."/>
            <person name="Aury J.M."/>
            <person name="Wincker P."/>
            <person name="Grigoriev I.V."/>
            <person name="Bonfante P."/>
            <person name="Martin F.M."/>
        </authorList>
    </citation>
    <scope>NUCLEOTIDE SEQUENCE [LARGE SCALE GENOMIC DNA]</scope>
    <source>
        <strain evidence="3 4">ATCC MYA-4762</strain>
    </source>
</reference>
<evidence type="ECO:0000256" key="1">
    <source>
        <dbReference type="RuleBase" id="RU363098"/>
    </source>
</evidence>